<keyword evidence="5" id="KW-1185">Reference proteome</keyword>
<keyword evidence="2" id="KW-0446">Lipid-binding</keyword>
<evidence type="ECO:0000256" key="2">
    <source>
        <dbReference type="ARBA" id="ARBA00023121"/>
    </source>
</evidence>
<dbReference type="PROSITE" id="PS51228">
    <property type="entry name" value="ACB_2"/>
    <property type="match status" value="1"/>
</dbReference>
<gene>
    <name evidence="4" type="ORF">HJC23_012302</name>
</gene>
<dbReference type="EMBL" id="JABMIG020000152">
    <property type="protein sequence ID" value="KAL3788746.1"/>
    <property type="molecule type" value="Genomic_DNA"/>
</dbReference>
<dbReference type="PANTHER" id="PTHR23310:SF62">
    <property type="entry name" value="ACYL-COA BINDING PROTEIN 1, ISOFORM A"/>
    <property type="match status" value="1"/>
</dbReference>
<evidence type="ECO:0000256" key="1">
    <source>
        <dbReference type="ARBA" id="ARBA00005567"/>
    </source>
</evidence>
<organism evidence="4 5">
    <name type="scientific">Cyclotella cryptica</name>
    <dbReference type="NCBI Taxonomy" id="29204"/>
    <lineage>
        <taxon>Eukaryota</taxon>
        <taxon>Sar</taxon>
        <taxon>Stramenopiles</taxon>
        <taxon>Ochrophyta</taxon>
        <taxon>Bacillariophyta</taxon>
        <taxon>Coscinodiscophyceae</taxon>
        <taxon>Thalassiosirophycidae</taxon>
        <taxon>Stephanodiscales</taxon>
        <taxon>Stephanodiscaceae</taxon>
        <taxon>Cyclotella</taxon>
    </lineage>
</organism>
<feature type="domain" description="ACB" evidence="3">
    <location>
        <begin position="4"/>
        <end position="107"/>
    </location>
</feature>
<dbReference type="GO" id="GO:0008289">
    <property type="term" value="F:lipid binding"/>
    <property type="evidence" value="ECO:0007669"/>
    <property type="project" value="UniProtKB-KW"/>
</dbReference>
<evidence type="ECO:0000313" key="4">
    <source>
        <dbReference type="EMBL" id="KAL3788746.1"/>
    </source>
</evidence>
<dbReference type="Pfam" id="PF00887">
    <property type="entry name" value="ACBP"/>
    <property type="match status" value="1"/>
</dbReference>
<evidence type="ECO:0000259" key="3">
    <source>
        <dbReference type="PROSITE" id="PS51228"/>
    </source>
</evidence>
<dbReference type="InterPro" id="IPR000582">
    <property type="entry name" value="Acyl-CoA-binding_protein"/>
</dbReference>
<name>A0ABD3PN28_9STRA</name>
<dbReference type="InterPro" id="IPR035984">
    <property type="entry name" value="Acyl-CoA-binding_sf"/>
</dbReference>
<dbReference type="InterPro" id="IPR014352">
    <property type="entry name" value="FERM/acyl-CoA-bd_prot_sf"/>
</dbReference>
<proteinExistence type="inferred from homology"/>
<dbReference type="Proteomes" id="UP001516023">
    <property type="component" value="Unassembled WGS sequence"/>
</dbReference>
<comment type="caution">
    <text evidence="4">The sequence shown here is derived from an EMBL/GenBank/DDBJ whole genome shotgun (WGS) entry which is preliminary data.</text>
</comment>
<dbReference type="SUPFAM" id="SSF47027">
    <property type="entry name" value="Acyl-CoA binding protein"/>
    <property type="match status" value="1"/>
</dbReference>
<evidence type="ECO:0000313" key="5">
    <source>
        <dbReference type="Proteomes" id="UP001516023"/>
    </source>
</evidence>
<dbReference type="Gene3D" id="1.20.80.10">
    <property type="match status" value="1"/>
</dbReference>
<dbReference type="PANTHER" id="PTHR23310">
    <property type="entry name" value="ACYL-COA-BINDING PROTEIN, ACBP"/>
    <property type="match status" value="1"/>
</dbReference>
<sequence length="111" mass="12463">MTVSVEVFEKVAALVADKNTPTARPSTRSEKLRLYGLYKRGTLGRLNPPFQDDDVDTAARPARPGIFNLDGRMKWDAWAEEDKLGSKEEARQAYVELARELLGKQVDDVLV</sequence>
<comment type="similarity">
    <text evidence="1">Belongs to the ACBP family.</text>
</comment>
<reference evidence="4 5" key="1">
    <citation type="journal article" date="2020" name="G3 (Bethesda)">
        <title>Improved Reference Genome for Cyclotella cryptica CCMP332, a Model for Cell Wall Morphogenesis, Salinity Adaptation, and Lipid Production in Diatoms (Bacillariophyta).</title>
        <authorList>
            <person name="Roberts W.R."/>
            <person name="Downey K.M."/>
            <person name="Ruck E.C."/>
            <person name="Traller J.C."/>
            <person name="Alverson A.J."/>
        </authorList>
    </citation>
    <scope>NUCLEOTIDE SEQUENCE [LARGE SCALE GENOMIC DNA]</scope>
    <source>
        <strain evidence="4 5">CCMP332</strain>
    </source>
</reference>
<dbReference type="AlphaFoldDB" id="A0ABD3PN28"/>
<protein>
    <recommendedName>
        <fullName evidence="3">ACB domain-containing protein</fullName>
    </recommendedName>
</protein>
<accession>A0ABD3PN28</accession>